<evidence type="ECO:0000313" key="2">
    <source>
        <dbReference type="Proteomes" id="UP000593567"/>
    </source>
</evidence>
<sequence length="66" mass="7346">MANKEALPRIFQAINLFKSFLGETIQHGSLVSVITPSHVQQLCKVISTLTKEDVNFEQSIISKSET</sequence>
<comment type="caution">
    <text evidence="1">The sequence shown here is derived from an EMBL/GenBank/DDBJ whole genome shotgun (WGS) entry which is preliminary data.</text>
</comment>
<evidence type="ECO:0000313" key="1">
    <source>
        <dbReference type="EMBL" id="KAF6020673.1"/>
    </source>
</evidence>
<protein>
    <submittedName>
        <fullName evidence="1">Uncharacterized protein</fullName>
    </submittedName>
</protein>
<name>A0A7J7J3I3_BUGNE</name>
<reference evidence="1" key="1">
    <citation type="submission" date="2020-06" db="EMBL/GenBank/DDBJ databases">
        <title>Draft genome of Bugula neritina, a colonial animal packing powerful symbionts and potential medicines.</title>
        <authorList>
            <person name="Rayko M."/>
        </authorList>
    </citation>
    <scope>NUCLEOTIDE SEQUENCE [LARGE SCALE GENOMIC DNA]</scope>
    <source>
        <strain evidence="1">Kwan_BN1</strain>
    </source>
</reference>
<gene>
    <name evidence="1" type="ORF">EB796_021013</name>
</gene>
<dbReference type="Proteomes" id="UP000593567">
    <property type="component" value="Unassembled WGS sequence"/>
</dbReference>
<proteinExistence type="predicted"/>
<accession>A0A7J7J3I3</accession>
<organism evidence="1 2">
    <name type="scientific">Bugula neritina</name>
    <name type="common">Brown bryozoan</name>
    <name type="synonym">Sertularia neritina</name>
    <dbReference type="NCBI Taxonomy" id="10212"/>
    <lineage>
        <taxon>Eukaryota</taxon>
        <taxon>Metazoa</taxon>
        <taxon>Spiralia</taxon>
        <taxon>Lophotrochozoa</taxon>
        <taxon>Bryozoa</taxon>
        <taxon>Gymnolaemata</taxon>
        <taxon>Cheilostomatida</taxon>
        <taxon>Flustrina</taxon>
        <taxon>Buguloidea</taxon>
        <taxon>Bugulidae</taxon>
        <taxon>Bugula</taxon>
    </lineage>
</organism>
<dbReference type="AlphaFoldDB" id="A0A7J7J3I3"/>
<keyword evidence="2" id="KW-1185">Reference proteome</keyword>
<dbReference type="EMBL" id="VXIV02003153">
    <property type="protein sequence ID" value="KAF6020673.1"/>
    <property type="molecule type" value="Genomic_DNA"/>
</dbReference>